<organism evidence="3 4">
    <name type="scientific">Algoriphagus boritolerans DSM 17298 = JCM 18970</name>
    <dbReference type="NCBI Taxonomy" id="1120964"/>
    <lineage>
        <taxon>Bacteria</taxon>
        <taxon>Pseudomonadati</taxon>
        <taxon>Bacteroidota</taxon>
        <taxon>Cytophagia</taxon>
        <taxon>Cytophagales</taxon>
        <taxon>Cyclobacteriaceae</taxon>
        <taxon>Algoriphagus</taxon>
    </lineage>
</organism>
<accession>A0A1H5RT35</accession>
<keyword evidence="4" id="KW-1185">Reference proteome</keyword>
<feature type="domain" description="Glycosyl transferase family 1" evidence="2">
    <location>
        <begin position="230"/>
        <end position="376"/>
    </location>
</feature>
<dbReference type="InterPro" id="IPR001296">
    <property type="entry name" value="Glyco_trans_1"/>
</dbReference>
<dbReference type="Pfam" id="PF00534">
    <property type="entry name" value="Glycos_transf_1"/>
    <property type="match status" value="1"/>
</dbReference>
<dbReference type="Proteomes" id="UP000236736">
    <property type="component" value="Unassembled WGS sequence"/>
</dbReference>
<dbReference type="AlphaFoldDB" id="A0A1H5RT35"/>
<dbReference type="GO" id="GO:0009103">
    <property type="term" value="P:lipopolysaccharide biosynthetic process"/>
    <property type="evidence" value="ECO:0007669"/>
    <property type="project" value="TreeGrafter"/>
</dbReference>
<dbReference type="Gene3D" id="3.40.50.2000">
    <property type="entry name" value="Glycogen Phosphorylase B"/>
    <property type="match status" value="1"/>
</dbReference>
<evidence type="ECO:0000313" key="3">
    <source>
        <dbReference type="EMBL" id="SEF41509.1"/>
    </source>
</evidence>
<dbReference type="PANTHER" id="PTHR46401:SF2">
    <property type="entry name" value="GLYCOSYLTRANSFERASE WBBK-RELATED"/>
    <property type="match status" value="1"/>
</dbReference>
<dbReference type="GO" id="GO:0016757">
    <property type="term" value="F:glycosyltransferase activity"/>
    <property type="evidence" value="ECO:0007669"/>
    <property type="project" value="InterPro"/>
</dbReference>
<name>A0A1H5RT35_9BACT</name>
<dbReference type="PANTHER" id="PTHR46401">
    <property type="entry name" value="GLYCOSYLTRANSFERASE WBBK-RELATED"/>
    <property type="match status" value="1"/>
</dbReference>
<reference evidence="4" key="1">
    <citation type="submission" date="2016-10" db="EMBL/GenBank/DDBJ databases">
        <authorList>
            <person name="Varghese N."/>
            <person name="Submissions S."/>
        </authorList>
    </citation>
    <scope>NUCLEOTIDE SEQUENCE [LARGE SCALE GENOMIC DNA]</scope>
    <source>
        <strain evidence="4">DSM 17298</strain>
    </source>
</reference>
<dbReference type="EMBL" id="FNVR01000001">
    <property type="protein sequence ID" value="SEF41509.1"/>
    <property type="molecule type" value="Genomic_DNA"/>
</dbReference>
<evidence type="ECO:0000256" key="1">
    <source>
        <dbReference type="ARBA" id="ARBA00022679"/>
    </source>
</evidence>
<gene>
    <name evidence="3" type="ORF">SAMN03080598_00100</name>
</gene>
<keyword evidence="1 3" id="KW-0808">Transferase</keyword>
<evidence type="ECO:0000259" key="2">
    <source>
        <dbReference type="Pfam" id="PF00534"/>
    </source>
</evidence>
<proteinExistence type="predicted"/>
<dbReference type="STRING" id="1120964.GCA_001313265_00103"/>
<sequence>MLPQSTLLLLTQKFPFESGEEFLVPELKRLNREFDRIILIPTAVRDFSIQRATPKNVLVHKIKNPENPVEVAFLIVKHLLEFLPLVRGQLKNGVWNLGLLKYWAYHIPFALQIRNELEAFLKKEENLTFYSYWVDTNAFALSLLKLRYPQITYVVRTHGGDLYDERSSTGQIAFRKSIYEGAAAIWPISAHGEEYIGRNYPEYQRKVKLARLGSEDFGIGPLSTEDQFYQIVSCSSTIPLKRVDLIAQLMLKSELPIRWIHFGGEKEPFDQLLKTLGDGRLGLEVVWKGKVANEALMDFYSSNFVDALINLSISEGVPVSMMEAISFGIPVFANRVGGIGEIVVEDTGCLVENGLTVKELVAVFDHWIKSGKTRESAFRLGVRRFWELNFNAEVNHSGFFQKLNESPEDTQF</sequence>
<protein>
    <submittedName>
        <fullName evidence="3">Glycosyl transferases group 1</fullName>
    </submittedName>
</protein>
<dbReference type="SUPFAM" id="SSF53756">
    <property type="entry name" value="UDP-Glycosyltransferase/glycogen phosphorylase"/>
    <property type="match status" value="1"/>
</dbReference>
<evidence type="ECO:0000313" key="4">
    <source>
        <dbReference type="Proteomes" id="UP000236736"/>
    </source>
</evidence>